<dbReference type="Proteomes" id="UP001295469">
    <property type="component" value="Chromosome C02"/>
</dbReference>
<organism evidence="1">
    <name type="scientific">Brassica napus</name>
    <name type="common">Rape</name>
    <dbReference type="NCBI Taxonomy" id="3708"/>
    <lineage>
        <taxon>Eukaryota</taxon>
        <taxon>Viridiplantae</taxon>
        <taxon>Streptophyta</taxon>
        <taxon>Embryophyta</taxon>
        <taxon>Tracheophyta</taxon>
        <taxon>Spermatophyta</taxon>
        <taxon>Magnoliopsida</taxon>
        <taxon>eudicotyledons</taxon>
        <taxon>Gunneridae</taxon>
        <taxon>Pentapetalae</taxon>
        <taxon>rosids</taxon>
        <taxon>malvids</taxon>
        <taxon>Brassicales</taxon>
        <taxon>Brassicaceae</taxon>
        <taxon>Brassiceae</taxon>
        <taxon>Brassica</taxon>
    </lineage>
</organism>
<name>A0A816JUG5_BRANA</name>
<dbReference type="Proteomes" id="UP001295469">
    <property type="component" value="Chromosome A02"/>
</dbReference>
<reference evidence="1" key="1">
    <citation type="submission" date="2021-01" db="EMBL/GenBank/DDBJ databases">
        <authorList>
            <consortium name="Genoscope - CEA"/>
            <person name="William W."/>
        </authorList>
    </citation>
    <scope>NUCLEOTIDE SEQUENCE</scope>
</reference>
<dbReference type="EMBL" id="HG994356">
    <property type="protein sequence ID" value="CAF2144152.1"/>
    <property type="molecule type" value="Genomic_DNA"/>
</dbReference>
<protein>
    <submittedName>
        <fullName evidence="1">(rape) hypothetical protein</fullName>
    </submittedName>
</protein>
<accession>A0A816JUG5</accession>
<dbReference type="EMBL" id="HG994356">
    <property type="protein sequence ID" value="CAF2138135.1"/>
    <property type="molecule type" value="Genomic_DNA"/>
</dbReference>
<dbReference type="AlphaFoldDB" id="A0A816JUG5"/>
<sequence length="70" mass="8453">MSMAISVHLIFRCIKTKNVLFFAILKFQINEYRLIYSFDVQTTSKTHKNLRFFEENPWRPQKKFAKSPKP</sequence>
<evidence type="ECO:0000313" key="1">
    <source>
        <dbReference type="EMBL" id="CAF1905986.1"/>
    </source>
</evidence>
<evidence type="ECO:0000313" key="3">
    <source>
        <dbReference type="EMBL" id="CAF2144152.1"/>
    </source>
</evidence>
<gene>
    <name evidence="2" type="ORF">DARMORV10_A02P12080.1</name>
    <name evidence="3" type="ORF">DARMORV10_A02P37820.1</name>
    <name evidence="1" type="ORF">DARMORV10_C02P26160.1</name>
</gene>
<dbReference type="EMBL" id="HG994366">
    <property type="protein sequence ID" value="CAF1905986.1"/>
    <property type="molecule type" value="Genomic_DNA"/>
</dbReference>
<evidence type="ECO:0000313" key="2">
    <source>
        <dbReference type="EMBL" id="CAF2138135.1"/>
    </source>
</evidence>
<proteinExistence type="predicted"/>